<dbReference type="InterPro" id="IPR002513">
    <property type="entry name" value="Tn3_Tnp_DDE_dom"/>
</dbReference>
<evidence type="ECO:0000313" key="6">
    <source>
        <dbReference type="EMBL" id="KMS50317.1"/>
    </source>
</evidence>
<proteinExistence type="inferred from homology"/>
<evidence type="ECO:0000256" key="1">
    <source>
        <dbReference type="ARBA" id="ARBA00009402"/>
    </source>
</evidence>
<evidence type="ECO:0000256" key="3">
    <source>
        <dbReference type="ARBA" id="ARBA00023125"/>
    </source>
</evidence>
<reference evidence="6 7" key="1">
    <citation type="journal article" date="2015" name="G3 (Bethesda)">
        <title>Insights into Ongoing Evolution of the Hexachlorocyclohexane Catabolic Pathway from Comparative Genomics of Ten Sphingomonadaceae Strains.</title>
        <authorList>
            <person name="Pearce S.L."/>
            <person name="Oakeshott J.G."/>
            <person name="Pandey G."/>
        </authorList>
    </citation>
    <scope>NUCLEOTIDE SEQUENCE [LARGE SCALE GENOMIC DNA]</scope>
    <source>
        <strain evidence="6 7">LL02</strain>
    </source>
</reference>
<dbReference type="GO" id="GO:0006313">
    <property type="term" value="P:DNA transposition"/>
    <property type="evidence" value="ECO:0007669"/>
    <property type="project" value="InterPro"/>
</dbReference>
<evidence type="ECO:0000259" key="5">
    <source>
        <dbReference type="Pfam" id="PF01526"/>
    </source>
</evidence>
<keyword evidence="4" id="KW-0233">DNA recombination</keyword>
<dbReference type="Proteomes" id="UP000052268">
    <property type="component" value="Unassembled WGS sequence"/>
</dbReference>
<accession>A0A0J7XER5</accession>
<organism evidence="6 7">
    <name type="scientific">Novosphingobium barchaimii LL02</name>
    <dbReference type="NCBI Taxonomy" id="1114963"/>
    <lineage>
        <taxon>Bacteria</taxon>
        <taxon>Pseudomonadati</taxon>
        <taxon>Pseudomonadota</taxon>
        <taxon>Alphaproteobacteria</taxon>
        <taxon>Sphingomonadales</taxon>
        <taxon>Sphingomonadaceae</taxon>
        <taxon>Novosphingobium</taxon>
    </lineage>
</organism>
<dbReference type="GO" id="GO:0003677">
    <property type="term" value="F:DNA binding"/>
    <property type="evidence" value="ECO:0007669"/>
    <property type="project" value="UniProtKB-KW"/>
</dbReference>
<comment type="similarity">
    <text evidence="1">Belongs to the transposase 7 family.</text>
</comment>
<evidence type="ECO:0000256" key="2">
    <source>
        <dbReference type="ARBA" id="ARBA00022578"/>
    </source>
</evidence>
<keyword evidence="7" id="KW-1185">Reference proteome</keyword>
<dbReference type="InterPro" id="IPR047653">
    <property type="entry name" value="Tn3-like_transpos"/>
</dbReference>
<protein>
    <submittedName>
        <fullName evidence="6">Transposase Tn3</fullName>
    </submittedName>
</protein>
<gene>
    <name evidence="6" type="ORF">V474_12830</name>
</gene>
<dbReference type="NCBIfam" id="NF033527">
    <property type="entry name" value="transpos_Tn3"/>
    <property type="match status" value="1"/>
</dbReference>
<dbReference type="EMBL" id="JACU01000026">
    <property type="protein sequence ID" value="KMS50317.1"/>
    <property type="molecule type" value="Genomic_DNA"/>
</dbReference>
<dbReference type="AlphaFoldDB" id="A0A0J7XER5"/>
<dbReference type="RefSeq" id="WP_148649546.1">
    <property type="nucleotide sequence ID" value="NZ_KQ130470.1"/>
</dbReference>
<keyword evidence="2" id="KW-0815">Transposition</keyword>
<comment type="caution">
    <text evidence="6">The sequence shown here is derived from an EMBL/GenBank/DDBJ whole genome shotgun (WGS) entry which is preliminary data.</text>
</comment>
<sequence>PPATEIARRAAYDRLPRVKITDLLLEVDAWTGFSECFIHRRSGREADDRNALLTVILADGINLGLTRMAETCRGASLRQLAHLHDWHISEAAYGEALGRLIDAHRAMPLAALWGDGTTSSSDGQQFHAGGRGAAIGDINARSGNEPGVAFYTHVSDRYDPFASRVIAATAGEAPYVLDGLLYHQTGLTIEEHYTDTGGASDHVFGLMPFFGYRFAPRLRDIKERRLHLLPGQESGPLLAGMTAEPIALGHVAAHWDELLRFATSIRTGTVTASAMLRRLSAYPRQNGLALALRELGRLERSIFMLDWLRDIDLRRRTQAGLNKGEARNALARALFFNQLGELRDRRFENQTYRASGLNLLVAAIILWNTRYLEMALADIGTADEIARHIAPLGWEHISLTGDYSWNVEDQPDPDALRPLRAVNSLLAA</sequence>
<evidence type="ECO:0000256" key="4">
    <source>
        <dbReference type="ARBA" id="ARBA00023172"/>
    </source>
</evidence>
<keyword evidence="3" id="KW-0238">DNA-binding</keyword>
<dbReference type="OrthoDB" id="7281829at2"/>
<dbReference type="GO" id="GO:0004803">
    <property type="term" value="F:transposase activity"/>
    <property type="evidence" value="ECO:0007669"/>
    <property type="project" value="InterPro"/>
</dbReference>
<evidence type="ECO:0000313" key="7">
    <source>
        <dbReference type="Proteomes" id="UP000052268"/>
    </source>
</evidence>
<name>A0A0J7XER5_9SPHN</name>
<feature type="non-terminal residue" evidence="6">
    <location>
        <position position="1"/>
    </location>
</feature>
<feature type="domain" description="Tn3 transposase DDE" evidence="5">
    <location>
        <begin position="22"/>
        <end position="403"/>
    </location>
</feature>
<dbReference type="PATRIC" id="fig|1114963.3.peg.5222"/>
<dbReference type="Pfam" id="PF01526">
    <property type="entry name" value="DDE_Tnp_Tn3"/>
    <property type="match status" value="1"/>
</dbReference>